<dbReference type="NCBIfam" id="NF000955">
    <property type="entry name" value="PRK00099.1-1"/>
    <property type="match status" value="1"/>
</dbReference>
<organism evidence="9 10">
    <name type="scientific">Aquicella lusitana</name>
    <dbReference type="NCBI Taxonomy" id="254246"/>
    <lineage>
        <taxon>Bacteria</taxon>
        <taxon>Pseudomonadati</taxon>
        <taxon>Pseudomonadota</taxon>
        <taxon>Gammaproteobacteria</taxon>
        <taxon>Legionellales</taxon>
        <taxon>Coxiellaceae</taxon>
        <taxon>Aquicella</taxon>
    </lineage>
</organism>
<evidence type="ECO:0000256" key="2">
    <source>
        <dbReference type="ARBA" id="ARBA00008889"/>
    </source>
</evidence>
<dbReference type="InterPro" id="IPR001790">
    <property type="entry name" value="Ribosomal_uL10"/>
</dbReference>
<dbReference type="OrthoDB" id="9808307at2"/>
<evidence type="ECO:0000256" key="5">
    <source>
        <dbReference type="ARBA" id="ARBA00022980"/>
    </source>
</evidence>
<dbReference type="RefSeq" id="WP_114833753.1">
    <property type="nucleotide sequence ID" value="NZ_LR699114.1"/>
</dbReference>
<protein>
    <recommendedName>
        <fullName evidence="7 8">Large ribosomal subunit protein uL10</fullName>
    </recommendedName>
</protein>
<proteinExistence type="inferred from homology"/>
<keyword evidence="6 8" id="KW-0687">Ribonucleoprotein</keyword>
<dbReference type="GO" id="GO:0003735">
    <property type="term" value="F:structural constituent of ribosome"/>
    <property type="evidence" value="ECO:0007669"/>
    <property type="project" value="InterPro"/>
</dbReference>
<evidence type="ECO:0000256" key="4">
    <source>
        <dbReference type="ARBA" id="ARBA00022884"/>
    </source>
</evidence>
<comment type="subunit">
    <text evidence="8">Part of the ribosomal stalk of the 50S ribosomal subunit. The N-terminus interacts with L11 and the large rRNA to form the base of the stalk. The C-terminus forms an elongated spine to which L12 dimers bind in a sequential fashion forming a multimeric L10(L12)X complex.</text>
</comment>
<dbReference type="AlphaFoldDB" id="A0A370GUS2"/>
<evidence type="ECO:0000256" key="7">
    <source>
        <dbReference type="ARBA" id="ARBA00035202"/>
    </source>
</evidence>
<evidence type="ECO:0000256" key="3">
    <source>
        <dbReference type="ARBA" id="ARBA00022730"/>
    </source>
</evidence>
<dbReference type="PROSITE" id="PS01109">
    <property type="entry name" value="RIBOSOMAL_L10"/>
    <property type="match status" value="1"/>
</dbReference>
<dbReference type="Pfam" id="PF00466">
    <property type="entry name" value="Ribosomal_L10"/>
    <property type="match status" value="1"/>
</dbReference>
<dbReference type="CDD" id="cd05797">
    <property type="entry name" value="Ribosomal_L10"/>
    <property type="match status" value="1"/>
</dbReference>
<dbReference type="InterPro" id="IPR043141">
    <property type="entry name" value="Ribosomal_uL10-like_sf"/>
</dbReference>
<keyword evidence="4 8" id="KW-0694">RNA-binding</keyword>
<dbReference type="InterPro" id="IPR047865">
    <property type="entry name" value="Ribosomal_uL10_bac_type"/>
</dbReference>
<gene>
    <name evidence="8" type="primary">rplJ</name>
    <name evidence="9" type="ORF">C8D86_104109</name>
</gene>
<comment type="caution">
    <text evidence="9">The sequence shown here is derived from an EMBL/GenBank/DDBJ whole genome shotgun (WGS) entry which is preliminary data.</text>
</comment>
<dbReference type="EMBL" id="QQAX01000004">
    <property type="protein sequence ID" value="RDI46986.1"/>
    <property type="molecule type" value="Genomic_DNA"/>
</dbReference>
<evidence type="ECO:0000256" key="6">
    <source>
        <dbReference type="ARBA" id="ARBA00023274"/>
    </source>
</evidence>
<keyword evidence="3 8" id="KW-0699">rRNA-binding</keyword>
<accession>A0A370GUS2</accession>
<dbReference type="FunFam" id="3.30.70.1730:FF:000001">
    <property type="entry name" value="50S ribosomal protein L10"/>
    <property type="match status" value="1"/>
</dbReference>
<dbReference type="SUPFAM" id="SSF160369">
    <property type="entry name" value="Ribosomal protein L10-like"/>
    <property type="match status" value="1"/>
</dbReference>
<name>A0A370GUS2_9COXI</name>
<evidence type="ECO:0000256" key="1">
    <source>
        <dbReference type="ARBA" id="ARBA00002633"/>
    </source>
</evidence>
<dbReference type="GO" id="GO:0006412">
    <property type="term" value="P:translation"/>
    <property type="evidence" value="ECO:0007669"/>
    <property type="project" value="UniProtKB-UniRule"/>
</dbReference>
<evidence type="ECO:0000313" key="9">
    <source>
        <dbReference type="EMBL" id="RDI46986.1"/>
    </source>
</evidence>
<dbReference type="Gene3D" id="3.30.70.1730">
    <property type="match status" value="1"/>
</dbReference>
<comment type="function">
    <text evidence="1 8">Forms part of the ribosomal stalk, playing a central role in the interaction of the ribosome with GTP-bound translation factors.</text>
</comment>
<keyword evidence="5 8" id="KW-0689">Ribosomal protein</keyword>
<keyword evidence="10" id="KW-1185">Reference proteome</keyword>
<dbReference type="InterPro" id="IPR002363">
    <property type="entry name" value="Ribosomal_uL10_CS_bac"/>
</dbReference>
<dbReference type="PANTHER" id="PTHR11560">
    <property type="entry name" value="39S RIBOSOMAL PROTEIN L10, MITOCHONDRIAL"/>
    <property type="match status" value="1"/>
</dbReference>
<evidence type="ECO:0000256" key="8">
    <source>
        <dbReference type="HAMAP-Rule" id="MF_00362"/>
    </source>
</evidence>
<dbReference type="Gene3D" id="6.10.250.2350">
    <property type="match status" value="2"/>
</dbReference>
<evidence type="ECO:0000313" key="10">
    <source>
        <dbReference type="Proteomes" id="UP000254720"/>
    </source>
</evidence>
<dbReference type="HAMAP" id="MF_00362">
    <property type="entry name" value="Ribosomal_uL10"/>
    <property type="match status" value="1"/>
</dbReference>
<dbReference type="InterPro" id="IPR022973">
    <property type="entry name" value="Ribosomal_uL10_bac"/>
</dbReference>
<dbReference type="Proteomes" id="UP000254720">
    <property type="component" value="Unassembled WGS sequence"/>
</dbReference>
<comment type="similarity">
    <text evidence="2 8">Belongs to the universal ribosomal protein uL10 family.</text>
</comment>
<dbReference type="GO" id="GO:0015934">
    <property type="term" value="C:large ribosomal subunit"/>
    <property type="evidence" value="ECO:0007669"/>
    <property type="project" value="InterPro"/>
</dbReference>
<dbReference type="GO" id="GO:0070180">
    <property type="term" value="F:large ribosomal subunit rRNA binding"/>
    <property type="evidence" value="ECO:0007669"/>
    <property type="project" value="UniProtKB-UniRule"/>
</dbReference>
<reference evidence="9 10" key="1">
    <citation type="submission" date="2018-07" db="EMBL/GenBank/DDBJ databases">
        <title>Genomic Encyclopedia of Type Strains, Phase IV (KMG-IV): sequencing the most valuable type-strain genomes for metagenomic binning, comparative biology and taxonomic classification.</title>
        <authorList>
            <person name="Goeker M."/>
        </authorList>
    </citation>
    <scope>NUCLEOTIDE SEQUENCE [LARGE SCALE GENOMIC DNA]</scope>
    <source>
        <strain evidence="9 10">DSM 16500</strain>
    </source>
</reference>
<sequence>MVLKLEDKKAIVSEVASVAKQAVSLVAAEYSGLTVAQLTGLRKSAREAGVYMRVVRNTLARRALEGTQFACMQEELVGPLLLAFSQEEPSAAARLIKEFAKENEKLKVKALAIESQLLPPEGLDRLASLPTRNEAIAQLMSVMQAPITKFVRTLAEPHAKLVRTIAAIRDQKQAAA</sequence>